<organism evidence="2 3">
    <name type="scientific">Eumeta variegata</name>
    <name type="common">Bagworm moth</name>
    <name type="synonym">Eumeta japonica</name>
    <dbReference type="NCBI Taxonomy" id="151549"/>
    <lineage>
        <taxon>Eukaryota</taxon>
        <taxon>Metazoa</taxon>
        <taxon>Ecdysozoa</taxon>
        <taxon>Arthropoda</taxon>
        <taxon>Hexapoda</taxon>
        <taxon>Insecta</taxon>
        <taxon>Pterygota</taxon>
        <taxon>Neoptera</taxon>
        <taxon>Endopterygota</taxon>
        <taxon>Lepidoptera</taxon>
        <taxon>Glossata</taxon>
        <taxon>Ditrysia</taxon>
        <taxon>Tineoidea</taxon>
        <taxon>Psychidae</taxon>
        <taxon>Oiketicinae</taxon>
        <taxon>Eumeta</taxon>
    </lineage>
</organism>
<dbReference type="AlphaFoldDB" id="A0A4C1XNX8"/>
<reference evidence="2 3" key="1">
    <citation type="journal article" date="2019" name="Commun. Biol.">
        <title>The bagworm genome reveals a unique fibroin gene that provides high tensile strength.</title>
        <authorList>
            <person name="Kono N."/>
            <person name="Nakamura H."/>
            <person name="Ohtoshi R."/>
            <person name="Tomita M."/>
            <person name="Numata K."/>
            <person name="Arakawa K."/>
        </authorList>
    </citation>
    <scope>NUCLEOTIDE SEQUENCE [LARGE SCALE GENOMIC DNA]</scope>
</reference>
<protein>
    <submittedName>
        <fullName evidence="2">Uncharacterized protein</fullName>
    </submittedName>
</protein>
<proteinExistence type="predicted"/>
<feature type="region of interest" description="Disordered" evidence="1">
    <location>
        <begin position="1"/>
        <end position="22"/>
    </location>
</feature>
<gene>
    <name evidence="2" type="ORF">EVAR_47708_1</name>
</gene>
<comment type="caution">
    <text evidence="2">The sequence shown here is derived from an EMBL/GenBank/DDBJ whole genome shotgun (WGS) entry which is preliminary data.</text>
</comment>
<name>A0A4C1XNX8_EUMVA</name>
<evidence type="ECO:0000313" key="2">
    <source>
        <dbReference type="EMBL" id="GBP64692.1"/>
    </source>
</evidence>
<evidence type="ECO:0000313" key="3">
    <source>
        <dbReference type="Proteomes" id="UP000299102"/>
    </source>
</evidence>
<sequence>MLPSLDVNGSRNRRCEFSPAPSAKPHRRIRLHRCVSTMPALSNAEKRWRGRPLCVPSRPHLALALVEDKGNLRLYKHSGPLHQTLSIQLPTKCEIHILKKLPLSGNYYSRSIRTLRQFLEHIRFKNLKRVSYRKGANGTLLVRLNRLSVRHRALSLKP</sequence>
<dbReference type="Proteomes" id="UP000299102">
    <property type="component" value="Unassembled WGS sequence"/>
</dbReference>
<dbReference type="EMBL" id="BGZK01000905">
    <property type="protein sequence ID" value="GBP64692.1"/>
    <property type="molecule type" value="Genomic_DNA"/>
</dbReference>
<keyword evidence="3" id="KW-1185">Reference proteome</keyword>
<evidence type="ECO:0000256" key="1">
    <source>
        <dbReference type="SAM" id="MobiDB-lite"/>
    </source>
</evidence>
<accession>A0A4C1XNX8</accession>